<organism evidence="1">
    <name type="scientific">Podoviridae sp. ctQyH19</name>
    <dbReference type="NCBI Taxonomy" id="2825249"/>
    <lineage>
        <taxon>Viruses</taxon>
        <taxon>Duplodnaviria</taxon>
        <taxon>Heunggongvirae</taxon>
        <taxon>Uroviricota</taxon>
        <taxon>Caudoviricetes</taxon>
    </lineage>
</organism>
<sequence length="42" mass="4798">MKIIQTQEEFNNLASQQCKANNGNNSDDCTENWKAGYLYALE</sequence>
<dbReference type="EMBL" id="BK016121">
    <property type="protein sequence ID" value="DAF96817.1"/>
    <property type="molecule type" value="Genomic_DNA"/>
</dbReference>
<name>A0A8S5UQP1_9CAUD</name>
<accession>A0A8S5UQP1</accession>
<evidence type="ECO:0000313" key="1">
    <source>
        <dbReference type="EMBL" id="DAF96817.1"/>
    </source>
</evidence>
<proteinExistence type="predicted"/>
<reference evidence="1" key="1">
    <citation type="journal article" date="2021" name="Proc. Natl. Acad. Sci. U.S.A.">
        <title>A Catalog of Tens of Thousands of Viruses from Human Metagenomes Reveals Hidden Associations with Chronic Diseases.</title>
        <authorList>
            <person name="Tisza M.J."/>
            <person name="Buck C.B."/>
        </authorList>
    </citation>
    <scope>NUCLEOTIDE SEQUENCE</scope>
    <source>
        <strain evidence="1">CtQyH19</strain>
    </source>
</reference>
<protein>
    <submittedName>
        <fullName evidence="1">Uncharacterized protein</fullName>
    </submittedName>
</protein>